<dbReference type="PANTHER" id="PTHR42678">
    <property type="entry name" value="AMIDASE"/>
    <property type="match status" value="1"/>
</dbReference>
<evidence type="ECO:0000313" key="5">
    <source>
        <dbReference type="Proteomes" id="UP000245790"/>
    </source>
</evidence>
<dbReference type="NCBIfam" id="NF006006">
    <property type="entry name" value="PRK08137.1"/>
    <property type="match status" value="1"/>
</dbReference>
<dbReference type="Pfam" id="PF01425">
    <property type="entry name" value="Amidase"/>
    <property type="match status" value="1"/>
</dbReference>
<feature type="compositionally biased region" description="Polar residues" evidence="1">
    <location>
        <begin position="180"/>
        <end position="191"/>
    </location>
</feature>
<dbReference type="InterPro" id="IPR023631">
    <property type="entry name" value="Amidase_dom"/>
</dbReference>
<protein>
    <submittedName>
        <fullName evidence="4">Amidase</fullName>
    </submittedName>
</protein>
<comment type="caution">
    <text evidence="4">The sequence shown here is derived from an EMBL/GenBank/DDBJ whole genome shotgun (WGS) entry which is preliminary data.</text>
</comment>
<feature type="region of interest" description="Disordered" evidence="1">
    <location>
        <begin position="180"/>
        <end position="206"/>
    </location>
</feature>
<evidence type="ECO:0000256" key="1">
    <source>
        <dbReference type="SAM" id="MobiDB-lite"/>
    </source>
</evidence>
<dbReference type="RefSeq" id="WP_109765052.1">
    <property type="nucleotide sequence ID" value="NZ_QGGU01000016.1"/>
</dbReference>
<gene>
    <name evidence="4" type="ORF">C8D97_11631</name>
</gene>
<reference evidence="4 5" key="1">
    <citation type="submission" date="2018-05" db="EMBL/GenBank/DDBJ databases">
        <title>Genomic Encyclopedia of Type Strains, Phase IV (KMG-IV): sequencing the most valuable type-strain genomes for metagenomic binning, comparative biology and taxonomic classification.</title>
        <authorList>
            <person name="Goeker M."/>
        </authorList>
    </citation>
    <scope>NUCLEOTIDE SEQUENCE [LARGE SCALE GENOMIC DNA]</scope>
    <source>
        <strain evidence="4 5">DSM 25350</strain>
    </source>
</reference>
<proteinExistence type="predicted"/>
<feature type="domain" description="Amidase" evidence="3">
    <location>
        <begin position="69"/>
        <end position="512"/>
    </location>
</feature>
<dbReference type="EMBL" id="QGGU01000016">
    <property type="protein sequence ID" value="PWK43617.1"/>
    <property type="molecule type" value="Genomic_DNA"/>
</dbReference>
<dbReference type="InterPro" id="IPR036928">
    <property type="entry name" value="AS_sf"/>
</dbReference>
<feature type="signal peptide" evidence="2">
    <location>
        <begin position="1"/>
        <end position="31"/>
    </location>
</feature>
<name>A0A316FAQ0_9GAMM</name>
<evidence type="ECO:0000313" key="4">
    <source>
        <dbReference type="EMBL" id="PWK43617.1"/>
    </source>
</evidence>
<dbReference type="AlphaFoldDB" id="A0A316FAQ0"/>
<evidence type="ECO:0000256" key="2">
    <source>
        <dbReference type="SAM" id="SignalP"/>
    </source>
</evidence>
<evidence type="ECO:0000259" key="3">
    <source>
        <dbReference type="Pfam" id="PF01425"/>
    </source>
</evidence>
<keyword evidence="2" id="KW-0732">Signal</keyword>
<accession>A0A316FAQ0</accession>
<dbReference type="SUPFAM" id="SSF75304">
    <property type="entry name" value="Amidase signature (AS) enzymes"/>
    <property type="match status" value="1"/>
</dbReference>
<dbReference type="Gene3D" id="3.90.1300.10">
    <property type="entry name" value="Amidase signature (AS) domain"/>
    <property type="match status" value="1"/>
</dbReference>
<dbReference type="Proteomes" id="UP000245790">
    <property type="component" value="Unassembled WGS sequence"/>
</dbReference>
<dbReference type="PANTHER" id="PTHR42678:SF34">
    <property type="entry name" value="OS04G0183300 PROTEIN"/>
    <property type="match status" value="1"/>
</dbReference>
<sequence>MPTPSTQNHFFARSVSVFISAILISFLSACATVTHDKPALHTSLEQWTSTETIEQLHQRLLNNEFSVTDLTEFYIHQIETKNPQLSSVILINPDALTIAKQLDQELTQGKIRSKLHGMPILLKDNIETQDMPTTAGSFALKDNHTRRDATITKDLRTAGAVILGKANLSEWANIRSERSSSGWSAIGGQTRNPHDPSRTPCGSSSGSGASVAANMAIAAIGTETNGSITCPAAVNGVVGVKPTVGLASRFGIVPISHTQDTAGPMTKFVADAALILQHMSSADELDSATSARVFDRSVNLVPTTKPLDQFKLGMFHSSATNHEQVKALEQQLIEWLEQQQVSLVKDLKTSPYSGFWNDTYQVLLFELKHDLNQYLGGLPNQYNALTLEKLIEFNENNKAIEMPYFQQEIFEKAQQKDDLDSQEYQTALKKIREETRNTLQSMINENKLDALTAITRGPAWKIDRVNGDNANGGVSTYSAVSGYPHITIPLGKVHGLPIGVSIMGLPHQEAKLFEVAQALESLIQQQSMLSKNDSE</sequence>
<dbReference type="OrthoDB" id="8872210at2"/>
<organism evidence="4 5">
    <name type="scientific">Pleionea mediterranea</name>
    <dbReference type="NCBI Taxonomy" id="523701"/>
    <lineage>
        <taxon>Bacteria</taxon>
        <taxon>Pseudomonadati</taxon>
        <taxon>Pseudomonadota</taxon>
        <taxon>Gammaproteobacteria</taxon>
        <taxon>Oceanospirillales</taxon>
        <taxon>Pleioneaceae</taxon>
        <taxon>Pleionea</taxon>
    </lineage>
</organism>
<keyword evidence="5" id="KW-1185">Reference proteome</keyword>
<feature type="chain" id="PRO_5016268206" evidence="2">
    <location>
        <begin position="32"/>
        <end position="535"/>
    </location>
</feature>